<evidence type="ECO:0000313" key="4">
    <source>
        <dbReference type="Proteomes" id="UP000702544"/>
    </source>
</evidence>
<name>A0AAE4Z6W5_9BACT</name>
<dbReference type="SUPFAM" id="SSF52499">
    <property type="entry name" value="Isochorismatase-like hydrolases"/>
    <property type="match status" value="1"/>
</dbReference>
<keyword evidence="2" id="KW-0378">Hydrolase</keyword>
<dbReference type="PANTHER" id="PTHR11080">
    <property type="entry name" value="PYRAZINAMIDASE/NICOTINAMIDASE"/>
    <property type="match status" value="1"/>
</dbReference>
<dbReference type="AlphaFoldDB" id="A0AAE4Z6W5"/>
<dbReference type="PANTHER" id="PTHR11080:SF2">
    <property type="entry name" value="LD05707P"/>
    <property type="match status" value="1"/>
</dbReference>
<reference evidence="3 4" key="1">
    <citation type="submission" date="2020-01" db="EMBL/GenBank/DDBJ databases">
        <title>Genomes assembled from Gulf of Kutch pelagic sediment metagenomes.</title>
        <authorList>
            <person name="Chandrashekar M."/>
            <person name="Mahajan M.S."/>
            <person name="Dave K.J."/>
            <person name="Vatsa P."/>
            <person name="Nathani N.M."/>
        </authorList>
    </citation>
    <scope>NUCLEOTIDE SEQUENCE [LARGE SCALE GENOMIC DNA]</scope>
    <source>
        <strain evidence="3">KS3-K002</strain>
    </source>
</reference>
<dbReference type="InterPro" id="IPR036380">
    <property type="entry name" value="Isochorismatase-like_sf"/>
</dbReference>
<dbReference type="GO" id="GO:0016787">
    <property type="term" value="F:hydrolase activity"/>
    <property type="evidence" value="ECO:0007669"/>
    <property type="project" value="UniProtKB-KW"/>
</dbReference>
<organism evidence="3 4">
    <name type="scientific">Candidatus Kutchimonas denitrificans</name>
    <dbReference type="NCBI Taxonomy" id="3056748"/>
    <lineage>
        <taxon>Bacteria</taxon>
        <taxon>Pseudomonadati</taxon>
        <taxon>Gemmatimonadota</taxon>
        <taxon>Gemmatimonadia</taxon>
        <taxon>Candidatus Palauibacterales</taxon>
        <taxon>Candidatus Palauibacteraceae</taxon>
        <taxon>Candidatus Kutchimonas</taxon>
    </lineage>
</organism>
<comment type="similarity">
    <text evidence="1">Belongs to the isochorismatase family.</text>
</comment>
<evidence type="ECO:0000256" key="1">
    <source>
        <dbReference type="ARBA" id="ARBA00006336"/>
    </source>
</evidence>
<dbReference type="EMBL" id="JAACAK010000026">
    <property type="protein sequence ID" value="NIR74113.1"/>
    <property type="molecule type" value="Genomic_DNA"/>
</dbReference>
<gene>
    <name evidence="3" type="ORF">GWO12_03235</name>
</gene>
<protein>
    <submittedName>
        <fullName evidence="3">Isochorismatase</fullName>
    </submittedName>
</protein>
<dbReference type="Gene3D" id="3.40.50.850">
    <property type="entry name" value="Isochorismatase-like"/>
    <property type="match status" value="1"/>
</dbReference>
<comment type="caution">
    <text evidence="3">The sequence shown here is derived from an EMBL/GenBank/DDBJ whole genome shotgun (WGS) entry which is preliminary data.</text>
</comment>
<evidence type="ECO:0000313" key="3">
    <source>
        <dbReference type="EMBL" id="NIR74113.1"/>
    </source>
</evidence>
<dbReference type="Proteomes" id="UP000702544">
    <property type="component" value="Unassembled WGS sequence"/>
</dbReference>
<sequence>MQTEQLPIPSHFDRDQVDKVWRVPYADRAGEASAWAAEHGIDAASGDERSTGLLLVDCQNTFCIPEFELFVAGRSGRGAVEDSVRLCEFIYRNLGEITKVICTMDTHTAVQIFHPIFWVNEEGEHPAGGQTVISLEDVEEGKWRVNPEVASTAADGDLAYLQRHALHYVRALSEREKYPLLVWPYHAMVGGVGHALVSAVEEAIFFHGVARFTQPRYEIKGRNLLTEHYSALGPEVLTGPDGEQLAEKNEALIEQLFEFDRVIVAGQAKSHCVAWTFYDLLDEIRARDESLAEKFYLLEDCTSPVVVPDGPDFTEQADEAFEKFGSAGMQIVKAANDAEWLRADS</sequence>
<proteinExistence type="inferred from homology"/>
<accession>A0AAE4Z6W5</accession>
<evidence type="ECO:0000256" key="2">
    <source>
        <dbReference type="ARBA" id="ARBA00022801"/>
    </source>
</evidence>
<dbReference type="InterPro" id="IPR052347">
    <property type="entry name" value="Isochorismatase_Nicotinamidase"/>
</dbReference>